<dbReference type="InParanoid" id="A0A401GYW1"/>
<proteinExistence type="predicted"/>
<dbReference type="AlphaFoldDB" id="A0A401GYW1"/>
<dbReference type="Proteomes" id="UP000287166">
    <property type="component" value="Unassembled WGS sequence"/>
</dbReference>
<dbReference type="GeneID" id="38784261"/>
<protein>
    <submittedName>
        <fullName evidence="1">Uncharacterized protein</fullName>
    </submittedName>
</protein>
<gene>
    <name evidence="1" type="ORF">SCP_1100190</name>
</gene>
<evidence type="ECO:0000313" key="1">
    <source>
        <dbReference type="EMBL" id="GBE87344.1"/>
    </source>
</evidence>
<name>A0A401GYW1_9APHY</name>
<evidence type="ECO:0000313" key="2">
    <source>
        <dbReference type="Proteomes" id="UP000287166"/>
    </source>
</evidence>
<accession>A0A401GYW1</accession>
<dbReference type="RefSeq" id="XP_027618257.1">
    <property type="nucleotide sequence ID" value="XM_027762456.1"/>
</dbReference>
<organism evidence="1 2">
    <name type="scientific">Sparassis crispa</name>
    <dbReference type="NCBI Taxonomy" id="139825"/>
    <lineage>
        <taxon>Eukaryota</taxon>
        <taxon>Fungi</taxon>
        <taxon>Dikarya</taxon>
        <taxon>Basidiomycota</taxon>
        <taxon>Agaricomycotina</taxon>
        <taxon>Agaricomycetes</taxon>
        <taxon>Polyporales</taxon>
        <taxon>Sparassidaceae</taxon>
        <taxon>Sparassis</taxon>
    </lineage>
</organism>
<sequence>MCLICPSASQLCHRLVSPTPRASLLLAFISAIVHRVTQQSPRFSTPILRLSAEAEDALPYGAAVMHNVDVHASLSDVYLSPKLPLPPSASSLGGVCQSPIAAAIVPIIPNENAGSAHVSLDRISRMYIYPRNPAPSTGSRSVDTPACASPPNWKIAFASIVLPAHLPIPPSCDPICFGPLHSSTTRGGFGPLYPV</sequence>
<dbReference type="EMBL" id="BFAD01000011">
    <property type="protein sequence ID" value="GBE87344.1"/>
    <property type="molecule type" value="Genomic_DNA"/>
</dbReference>
<reference evidence="1 2" key="1">
    <citation type="journal article" date="2018" name="Sci. Rep.">
        <title>Genome sequence of the cauliflower mushroom Sparassis crispa (Hanabiratake) and its association with beneficial usage.</title>
        <authorList>
            <person name="Kiyama R."/>
            <person name="Furutani Y."/>
            <person name="Kawaguchi K."/>
            <person name="Nakanishi T."/>
        </authorList>
    </citation>
    <scope>NUCLEOTIDE SEQUENCE [LARGE SCALE GENOMIC DNA]</scope>
</reference>
<keyword evidence="2" id="KW-1185">Reference proteome</keyword>
<comment type="caution">
    <text evidence="1">The sequence shown here is derived from an EMBL/GenBank/DDBJ whole genome shotgun (WGS) entry which is preliminary data.</text>
</comment>